<protein>
    <submittedName>
        <fullName evidence="2">Uncharacterized protein</fullName>
    </submittedName>
</protein>
<proteinExistence type="predicted"/>
<accession>A0AAD6J2E6</accession>
<gene>
    <name evidence="2" type="ORF">Dda_3162</name>
</gene>
<dbReference type="AlphaFoldDB" id="A0AAD6J2E6"/>
<evidence type="ECO:0000313" key="3">
    <source>
        <dbReference type="Proteomes" id="UP001221413"/>
    </source>
</evidence>
<sequence>MTINLGDQAHRLGESSQDEWAVPPPVTASSPSSSTGSCTCFDQSALLLDTDRCGIAMPHKAGQPMRHYAM</sequence>
<evidence type="ECO:0000313" key="2">
    <source>
        <dbReference type="EMBL" id="KAJ6262354.1"/>
    </source>
</evidence>
<feature type="region of interest" description="Disordered" evidence="1">
    <location>
        <begin position="1"/>
        <end position="37"/>
    </location>
</feature>
<dbReference type="Proteomes" id="UP001221413">
    <property type="component" value="Unassembled WGS sequence"/>
</dbReference>
<evidence type="ECO:0000256" key="1">
    <source>
        <dbReference type="SAM" id="MobiDB-lite"/>
    </source>
</evidence>
<comment type="caution">
    <text evidence="2">The sequence shown here is derived from an EMBL/GenBank/DDBJ whole genome shotgun (WGS) entry which is preliminary data.</text>
</comment>
<organism evidence="2 3">
    <name type="scientific">Drechslerella dactyloides</name>
    <name type="common">Nematode-trapping fungus</name>
    <name type="synonym">Arthrobotrys dactyloides</name>
    <dbReference type="NCBI Taxonomy" id="74499"/>
    <lineage>
        <taxon>Eukaryota</taxon>
        <taxon>Fungi</taxon>
        <taxon>Dikarya</taxon>
        <taxon>Ascomycota</taxon>
        <taxon>Pezizomycotina</taxon>
        <taxon>Orbiliomycetes</taxon>
        <taxon>Orbiliales</taxon>
        <taxon>Orbiliaceae</taxon>
        <taxon>Drechslerella</taxon>
    </lineage>
</organism>
<reference evidence="2" key="1">
    <citation type="submission" date="2023-01" db="EMBL/GenBank/DDBJ databases">
        <title>The chitinases involved in constricting ring structure development in the nematode-trapping fungus Drechslerella dactyloides.</title>
        <authorList>
            <person name="Wang R."/>
            <person name="Zhang L."/>
            <person name="Tang P."/>
            <person name="Li S."/>
            <person name="Liang L."/>
        </authorList>
    </citation>
    <scope>NUCLEOTIDE SEQUENCE</scope>
    <source>
        <strain evidence="2">YMF1.00031</strain>
    </source>
</reference>
<keyword evidence="3" id="KW-1185">Reference proteome</keyword>
<name>A0AAD6J2E6_DREDA</name>
<dbReference type="EMBL" id="JAQGDS010000003">
    <property type="protein sequence ID" value="KAJ6262354.1"/>
    <property type="molecule type" value="Genomic_DNA"/>
</dbReference>